<comment type="pathway">
    <text evidence="2">Carbohydrate biosynthesis; dTDP-L-rhamnose biosynthesis.</text>
</comment>
<dbReference type="GO" id="GO:0019305">
    <property type="term" value="P:dTDP-rhamnose biosynthetic process"/>
    <property type="evidence" value="ECO:0007669"/>
    <property type="project" value="TreeGrafter"/>
</dbReference>
<feature type="domain" description="RmlD-like substrate binding" evidence="3">
    <location>
        <begin position="1"/>
        <end position="278"/>
    </location>
</feature>
<keyword evidence="2 4" id="KW-0560">Oxidoreductase</keyword>
<comment type="caution">
    <text evidence="4">The sequence shown here is derived from an EMBL/GenBank/DDBJ whole genome shotgun (WGS) entry which is preliminary data.</text>
</comment>
<dbReference type="InterPro" id="IPR005913">
    <property type="entry name" value="dTDP_dehydrorham_reduct"/>
</dbReference>
<dbReference type="GO" id="GO:0008831">
    <property type="term" value="F:dTDP-4-dehydrorhamnose reductase activity"/>
    <property type="evidence" value="ECO:0007669"/>
    <property type="project" value="UniProtKB-EC"/>
</dbReference>
<dbReference type="CDD" id="cd05254">
    <property type="entry name" value="dTDP_HR_like_SDR_e"/>
    <property type="match status" value="1"/>
</dbReference>
<dbReference type="RefSeq" id="WP_209404358.1">
    <property type="nucleotide sequence ID" value="NZ_JAGIYQ010000004.1"/>
</dbReference>
<dbReference type="SUPFAM" id="SSF51735">
    <property type="entry name" value="NAD(P)-binding Rossmann-fold domains"/>
    <property type="match status" value="1"/>
</dbReference>
<evidence type="ECO:0000256" key="1">
    <source>
        <dbReference type="ARBA" id="ARBA00010944"/>
    </source>
</evidence>
<dbReference type="Gene3D" id="3.40.50.720">
    <property type="entry name" value="NAD(P)-binding Rossmann-like Domain"/>
    <property type="match status" value="1"/>
</dbReference>
<reference evidence="4" key="1">
    <citation type="submission" date="2021-04" db="EMBL/GenBank/DDBJ databases">
        <title>Genome seq and assembly of Bacillus sp.</title>
        <authorList>
            <person name="Chhetri G."/>
        </authorList>
    </citation>
    <scope>NUCLEOTIDE SEQUENCE</scope>
    <source>
        <strain evidence="4">RG28</strain>
    </source>
</reference>
<accession>A0A940SGJ3</accession>
<dbReference type="EC" id="1.1.1.133" evidence="2"/>
<evidence type="ECO:0000313" key="4">
    <source>
        <dbReference type="EMBL" id="MBP0725132.1"/>
    </source>
</evidence>
<dbReference type="PANTHER" id="PTHR10491">
    <property type="entry name" value="DTDP-4-DEHYDRORHAMNOSE REDUCTASE"/>
    <property type="match status" value="1"/>
</dbReference>
<evidence type="ECO:0000256" key="2">
    <source>
        <dbReference type="RuleBase" id="RU364082"/>
    </source>
</evidence>
<evidence type="ECO:0000313" key="5">
    <source>
        <dbReference type="Proteomes" id="UP000682134"/>
    </source>
</evidence>
<organism evidence="4 5">
    <name type="scientific">Gottfriedia endophytica</name>
    <dbReference type="NCBI Taxonomy" id="2820819"/>
    <lineage>
        <taxon>Bacteria</taxon>
        <taxon>Bacillati</taxon>
        <taxon>Bacillota</taxon>
        <taxon>Bacilli</taxon>
        <taxon>Bacillales</taxon>
        <taxon>Bacillaceae</taxon>
        <taxon>Gottfriedia</taxon>
    </lineage>
</organism>
<proteinExistence type="inferred from homology"/>
<evidence type="ECO:0000259" key="3">
    <source>
        <dbReference type="Pfam" id="PF04321"/>
    </source>
</evidence>
<keyword evidence="5" id="KW-1185">Reference proteome</keyword>
<name>A0A940SGJ3_9BACI</name>
<protein>
    <recommendedName>
        <fullName evidence="2">dTDP-4-dehydrorhamnose reductase</fullName>
        <ecNumber evidence="2">1.1.1.133</ecNumber>
    </recommendedName>
</protein>
<dbReference type="EMBL" id="JAGIYQ010000004">
    <property type="protein sequence ID" value="MBP0725132.1"/>
    <property type="molecule type" value="Genomic_DNA"/>
</dbReference>
<sequence>MRVLVTGAKGQLGQDLIVHIEKYPWAIYGLGKAELDITNVEQVSKVITGFNPDVIIHTAAYTKVDQAEKDRDDAFRVNGEGTKNIAKAAASIGAKFCYISTDYVFDGENKIPYSTEDKPNPQTVYGESKLAGEKYTKQYCEKYFIVRTSWVFGLYGNNFVKTMLRLAKEKDEIGVVHDQTGSPTYTADLAKFLIELVQSEKYGTYHASNSGQCTWYEFAKEIFKQAGLDTKVIALTTDQFPRPANRPKYSVMANSTIENNGFQILPHWKESTQLFIEVLKEKEKVFYKG</sequence>
<keyword evidence="2" id="KW-0521">NADP</keyword>
<dbReference type="GO" id="GO:0005829">
    <property type="term" value="C:cytosol"/>
    <property type="evidence" value="ECO:0007669"/>
    <property type="project" value="TreeGrafter"/>
</dbReference>
<gene>
    <name evidence="4" type="primary">rfbD</name>
    <name evidence="4" type="ORF">J5Y03_07990</name>
</gene>
<dbReference type="Pfam" id="PF04321">
    <property type="entry name" value="RmlD_sub_bind"/>
    <property type="match status" value="1"/>
</dbReference>
<dbReference type="InterPro" id="IPR029903">
    <property type="entry name" value="RmlD-like-bd"/>
</dbReference>
<dbReference type="InterPro" id="IPR036291">
    <property type="entry name" value="NAD(P)-bd_dom_sf"/>
</dbReference>
<dbReference type="Gene3D" id="3.90.25.10">
    <property type="entry name" value="UDP-galactose 4-epimerase, domain 1"/>
    <property type="match status" value="1"/>
</dbReference>
<comment type="function">
    <text evidence="2">Catalyzes the reduction of dTDP-6-deoxy-L-lyxo-4-hexulose to yield dTDP-L-rhamnose.</text>
</comment>
<dbReference type="PANTHER" id="PTHR10491:SF4">
    <property type="entry name" value="METHIONINE ADENOSYLTRANSFERASE 2 SUBUNIT BETA"/>
    <property type="match status" value="1"/>
</dbReference>
<dbReference type="Proteomes" id="UP000682134">
    <property type="component" value="Unassembled WGS sequence"/>
</dbReference>
<dbReference type="NCBIfam" id="TIGR01214">
    <property type="entry name" value="rmlD"/>
    <property type="match status" value="1"/>
</dbReference>
<comment type="similarity">
    <text evidence="1 2">Belongs to the dTDP-4-dehydrorhamnose reductase family.</text>
</comment>
<dbReference type="AlphaFoldDB" id="A0A940SGJ3"/>